<keyword evidence="3 12" id="KW-0963">Cytoplasm</keyword>
<dbReference type="InterPro" id="IPR014048">
    <property type="entry name" value="MethylDNA_cys_MeTrfase_DNA-bd"/>
</dbReference>
<comment type="catalytic activity">
    <reaction evidence="11 12">
        <text>a 6-O-methyl-2'-deoxyguanosine in DNA + L-cysteinyl-[protein] = S-methyl-L-cysteinyl-[protein] + a 2'-deoxyguanosine in DNA</text>
        <dbReference type="Rhea" id="RHEA:24000"/>
        <dbReference type="Rhea" id="RHEA-COMP:10131"/>
        <dbReference type="Rhea" id="RHEA-COMP:10132"/>
        <dbReference type="Rhea" id="RHEA-COMP:11367"/>
        <dbReference type="Rhea" id="RHEA-COMP:11368"/>
        <dbReference type="ChEBI" id="CHEBI:29950"/>
        <dbReference type="ChEBI" id="CHEBI:82612"/>
        <dbReference type="ChEBI" id="CHEBI:85445"/>
        <dbReference type="ChEBI" id="CHEBI:85448"/>
        <dbReference type="EC" id="2.1.1.63"/>
    </reaction>
</comment>
<feature type="binding site" evidence="14">
    <location>
        <position position="41"/>
    </location>
    <ligand>
        <name>DNA</name>
        <dbReference type="ChEBI" id="CHEBI:16991"/>
    </ligand>
</feature>
<dbReference type="GO" id="GO:0003700">
    <property type="term" value="F:DNA-binding transcription factor activity"/>
    <property type="evidence" value="ECO:0007669"/>
    <property type="project" value="InterPro"/>
</dbReference>
<dbReference type="InterPro" id="IPR001497">
    <property type="entry name" value="MethylDNA_cys_MeTrfase_AS"/>
</dbReference>
<dbReference type="SUPFAM" id="SSF57884">
    <property type="entry name" value="Ada DNA repair protein, N-terminal domain (N-Ada 10)"/>
    <property type="match status" value="1"/>
</dbReference>
<feature type="binding site" evidence="14">
    <location>
        <position position="63"/>
    </location>
    <ligand>
        <name>DNA</name>
        <dbReference type="ChEBI" id="CHEBI:16991"/>
    </ligand>
</feature>
<evidence type="ECO:0000256" key="6">
    <source>
        <dbReference type="ARBA" id="ARBA00022763"/>
    </source>
</evidence>
<evidence type="ECO:0000256" key="11">
    <source>
        <dbReference type="ARBA" id="ARBA00049348"/>
    </source>
</evidence>
<accession>A0A7D7LT87</accession>
<dbReference type="GO" id="GO:0006307">
    <property type="term" value="P:DNA alkylation repair"/>
    <property type="evidence" value="ECO:0007669"/>
    <property type="project" value="UniProtKB-UniRule"/>
</dbReference>
<keyword evidence="9" id="KW-0804">Transcription</keyword>
<dbReference type="InterPro" id="IPR023546">
    <property type="entry name" value="MGMT"/>
</dbReference>
<evidence type="ECO:0000256" key="3">
    <source>
        <dbReference type="ARBA" id="ARBA00022490"/>
    </source>
</evidence>
<keyword evidence="7" id="KW-0805">Transcription regulation</keyword>
<comment type="catalytic activity">
    <reaction evidence="1 12">
        <text>a 4-O-methyl-thymidine in DNA + L-cysteinyl-[protein] = a thymidine in DNA + S-methyl-L-cysteinyl-[protein]</text>
        <dbReference type="Rhea" id="RHEA:53428"/>
        <dbReference type="Rhea" id="RHEA-COMP:10131"/>
        <dbReference type="Rhea" id="RHEA-COMP:10132"/>
        <dbReference type="Rhea" id="RHEA-COMP:13555"/>
        <dbReference type="Rhea" id="RHEA-COMP:13556"/>
        <dbReference type="ChEBI" id="CHEBI:29950"/>
        <dbReference type="ChEBI" id="CHEBI:82612"/>
        <dbReference type="ChEBI" id="CHEBI:137386"/>
        <dbReference type="ChEBI" id="CHEBI:137387"/>
        <dbReference type="EC" id="2.1.1.63"/>
    </reaction>
</comment>
<dbReference type="PIRSF" id="PIRSF000409">
    <property type="entry name" value="Ada"/>
    <property type="match status" value="1"/>
</dbReference>
<dbReference type="Proteomes" id="UP000515349">
    <property type="component" value="Chromosome"/>
</dbReference>
<evidence type="ECO:0000256" key="4">
    <source>
        <dbReference type="ARBA" id="ARBA00022603"/>
    </source>
</evidence>
<dbReference type="PANTHER" id="PTHR10815">
    <property type="entry name" value="METHYLATED-DNA--PROTEIN-CYSTEINE METHYLTRANSFERASE"/>
    <property type="match status" value="1"/>
</dbReference>
<dbReference type="GO" id="GO:0008270">
    <property type="term" value="F:zinc ion binding"/>
    <property type="evidence" value="ECO:0007669"/>
    <property type="project" value="InterPro"/>
</dbReference>
<evidence type="ECO:0000313" key="19">
    <source>
        <dbReference type="Proteomes" id="UP000515349"/>
    </source>
</evidence>
<protein>
    <recommendedName>
        <fullName evidence="12">Methylated-DNA--protein-cysteine methyltransferase</fullName>
        <ecNumber evidence="12">2.1.1.63</ecNumber>
    </recommendedName>
    <alternativeName>
        <fullName evidence="12">6-O-methylguanine-DNA methyltransferase</fullName>
        <shortName evidence="12">MGMT</shortName>
    </alternativeName>
    <alternativeName>
        <fullName evidence="12">O-6-methylguanine-DNA-alkyltransferase</fullName>
    </alternativeName>
</protein>
<dbReference type="EMBL" id="JACEUX010000001">
    <property type="protein sequence ID" value="MBA5246272.1"/>
    <property type="molecule type" value="Genomic_DNA"/>
</dbReference>
<keyword evidence="6 12" id="KW-0227">DNA damage</keyword>
<dbReference type="GO" id="GO:0005737">
    <property type="term" value="C:cytoplasm"/>
    <property type="evidence" value="ECO:0007669"/>
    <property type="project" value="UniProtKB-SubCell"/>
</dbReference>
<dbReference type="SUPFAM" id="SSF46689">
    <property type="entry name" value="Homeodomain-like"/>
    <property type="match status" value="1"/>
</dbReference>
<comment type="miscellaneous">
    <text evidence="12">This enzyme catalyzes only one turnover and therefore is not strictly catalytic. According to one definition, an enzyme is a biocatalyst that acts repeatedly and over many reaction cycles.</text>
</comment>
<dbReference type="Gene3D" id="3.40.10.10">
    <property type="entry name" value="DNA Methylphosphotriester Repair Domain"/>
    <property type="match status" value="1"/>
</dbReference>
<keyword evidence="14" id="KW-0862">Zinc</keyword>
<feature type="binding site" evidence="15">
    <location>
        <position position="65"/>
    </location>
    <ligand>
        <name>Zn(2+)</name>
        <dbReference type="ChEBI" id="CHEBI:29105"/>
    </ligand>
</feature>
<keyword evidence="5 12" id="KW-0808">Transferase</keyword>
<dbReference type="PANTHER" id="PTHR10815:SF5">
    <property type="entry name" value="METHYLATED-DNA--PROTEIN-CYSTEINE METHYLTRANSFERASE"/>
    <property type="match status" value="1"/>
</dbReference>
<dbReference type="InterPro" id="IPR016221">
    <property type="entry name" value="Bifunct_regulatory_prot_Ada"/>
</dbReference>
<feature type="binding site" evidence="15">
    <location>
        <position position="68"/>
    </location>
    <ligand>
        <name>Zn(2+)</name>
        <dbReference type="ChEBI" id="CHEBI:29105"/>
    </ligand>
</feature>
<feature type="active site" description="Nucleophile; methyl group acceptor from methylphosphotriester" evidence="13">
    <location>
        <position position="34"/>
    </location>
</feature>
<keyword evidence="4 12" id="KW-0489">Methyltransferase</keyword>
<dbReference type="SMART" id="SM00342">
    <property type="entry name" value="HTH_ARAC"/>
    <property type="match status" value="1"/>
</dbReference>
<dbReference type="KEGG" id="cbau:H1R16_11740"/>
<evidence type="ECO:0000313" key="20">
    <source>
        <dbReference type="Proteomes" id="UP000539710"/>
    </source>
</evidence>
<reference evidence="18" key="1">
    <citation type="submission" date="2020-07" db="EMBL/GenBank/DDBJ databases">
        <title>Chryseobacterium sp. CX-624.</title>
        <authorList>
            <person name="Yang C."/>
        </authorList>
    </citation>
    <scope>NUCLEOTIDE SEQUENCE</scope>
    <source>
        <strain evidence="18">CX-624</strain>
    </source>
</reference>
<dbReference type="GO" id="GO:0043565">
    <property type="term" value="F:sequence-specific DNA binding"/>
    <property type="evidence" value="ECO:0007669"/>
    <property type="project" value="InterPro"/>
</dbReference>
<reference evidence="19" key="2">
    <citation type="submission" date="2020-07" db="EMBL/GenBank/DDBJ databases">
        <title>Chryseobacterium sp.cx-624.</title>
        <authorList>
            <person name="Yang C."/>
        </authorList>
    </citation>
    <scope>NUCLEOTIDE SEQUENCE [LARGE SCALE GENOMIC DNA]</scope>
    <source>
        <strain evidence="19">cx-624</strain>
    </source>
</reference>
<proteinExistence type="inferred from homology"/>
<sequence length="349" mass="38933">MQLTNEIMYQASVDKDPDFEGVFWMGVKTTGIFCRPTCRARKPRPENVEFFHSTHEALNNGYRPCKVCKPLENPDKTPVGIIGLLQELANDPSVKITDRDLSARGLEPVAVRRWFTKHQGMTFQAFQRMLKLNSAFKKLQQGSTVMDSAYESGFASLSGFSEGFRNVFGNSPAGAKQQKIIDLKRIKTPVGSMYAAAVEAGICMLEFGDRSTLESTLTKIATALNGRVVPGNNPHFDLLERELAEYFNCSRKVFTVPLSPIGTDFQKKVWEVLRQIPYGETWTYSRQAALLGDVKKVRAVANANGFNRISIIIPCHRVIGSNGTLTGYGGGVWRKQKLLELERNAKSNL</sequence>
<dbReference type="GO" id="GO:0003908">
    <property type="term" value="F:methylated-DNA-[protein]-cysteine S-methyltransferase activity"/>
    <property type="evidence" value="ECO:0007669"/>
    <property type="project" value="UniProtKB-UniRule"/>
</dbReference>
<dbReference type="InterPro" id="IPR035451">
    <property type="entry name" value="Ada-like_dom_sf"/>
</dbReference>
<evidence type="ECO:0000259" key="16">
    <source>
        <dbReference type="PROSITE" id="PS01124"/>
    </source>
</evidence>
<dbReference type="Pfam" id="PF02870">
    <property type="entry name" value="Methyltransf_1N"/>
    <property type="match status" value="1"/>
</dbReference>
<feature type="active site" description="Nucleophile; methyl group acceptor from either O6-methylguanine or O4-methylthymine" evidence="13">
    <location>
        <position position="315"/>
    </location>
</feature>
<reference evidence="17" key="4">
    <citation type="submission" date="2020-07" db="EMBL/GenBank/DDBJ databases">
        <authorList>
            <person name="Yang C."/>
        </authorList>
    </citation>
    <scope>NUCLEOTIDE SEQUENCE</scope>
    <source>
        <strain evidence="17">Cx-624</strain>
    </source>
</reference>
<evidence type="ECO:0000256" key="5">
    <source>
        <dbReference type="ARBA" id="ARBA00022679"/>
    </source>
</evidence>
<comment type="subcellular location">
    <subcellularLocation>
        <location evidence="12">Cytoplasm</location>
    </subcellularLocation>
</comment>
<feature type="domain" description="HTH araC/xylS-type" evidence="16">
    <location>
        <begin position="105"/>
        <end position="178"/>
    </location>
</feature>
<evidence type="ECO:0000313" key="18">
    <source>
        <dbReference type="EMBL" id="QMS98355.1"/>
    </source>
</evidence>
<dbReference type="Pfam" id="PF01035">
    <property type="entry name" value="DNA_binding_1"/>
    <property type="match status" value="1"/>
</dbReference>
<dbReference type="SUPFAM" id="SSF53155">
    <property type="entry name" value="Methylated DNA-protein cysteine methyltransferase domain"/>
    <property type="match status" value="1"/>
</dbReference>
<evidence type="ECO:0000256" key="1">
    <source>
        <dbReference type="ARBA" id="ARBA00001286"/>
    </source>
</evidence>
<feature type="binding site" evidence="15">
    <location>
        <position position="38"/>
    </location>
    <ligand>
        <name>Zn(2+)</name>
        <dbReference type="ChEBI" id="CHEBI:29105"/>
    </ligand>
</feature>
<dbReference type="SUPFAM" id="SSF46767">
    <property type="entry name" value="Methylated DNA-protein cysteine methyltransferase, C-terminal domain"/>
    <property type="match status" value="1"/>
</dbReference>
<dbReference type="CDD" id="cd06445">
    <property type="entry name" value="ATase"/>
    <property type="match status" value="1"/>
</dbReference>
<dbReference type="EMBL" id="CP059472">
    <property type="protein sequence ID" value="QMS98355.1"/>
    <property type="molecule type" value="Genomic_DNA"/>
</dbReference>
<feature type="binding site" evidence="14">
    <location>
        <position position="30"/>
    </location>
    <ligand>
        <name>DNA</name>
        <dbReference type="ChEBI" id="CHEBI:16991"/>
    </ligand>
</feature>
<feature type="binding site" evidence="14">
    <location>
        <position position="39"/>
    </location>
    <ligand>
        <name>DNA</name>
        <dbReference type="ChEBI" id="CHEBI:16991"/>
    </ligand>
</feature>
<dbReference type="HAMAP" id="MF_00772">
    <property type="entry name" value="OGT"/>
    <property type="match status" value="1"/>
</dbReference>
<comment type="similarity">
    <text evidence="2 12">Belongs to the MGMT family.</text>
</comment>
<keyword evidence="8" id="KW-0010">Activator</keyword>
<dbReference type="PROSITE" id="PS01124">
    <property type="entry name" value="HTH_ARAC_FAMILY_2"/>
    <property type="match status" value="1"/>
</dbReference>
<dbReference type="PROSITE" id="PS00374">
    <property type="entry name" value="MGMT"/>
    <property type="match status" value="1"/>
</dbReference>
<evidence type="ECO:0000256" key="10">
    <source>
        <dbReference type="ARBA" id="ARBA00023204"/>
    </source>
</evidence>
<evidence type="ECO:0000256" key="14">
    <source>
        <dbReference type="PIRSR" id="PIRSR000409-2"/>
    </source>
</evidence>
<dbReference type="Gene3D" id="3.30.160.70">
    <property type="entry name" value="Methylated DNA-protein cysteine methyltransferase domain"/>
    <property type="match status" value="1"/>
</dbReference>
<dbReference type="EC" id="2.1.1.63" evidence="12"/>
<keyword evidence="14" id="KW-0479">Metal-binding</keyword>
<evidence type="ECO:0000256" key="7">
    <source>
        <dbReference type="ARBA" id="ARBA00023015"/>
    </source>
</evidence>
<dbReference type="Proteomes" id="UP000539710">
    <property type="component" value="Unassembled WGS sequence"/>
</dbReference>
<dbReference type="InterPro" id="IPR018060">
    <property type="entry name" value="HTH_AraC"/>
</dbReference>
<dbReference type="Gene3D" id="1.10.10.10">
    <property type="entry name" value="Winged helix-like DNA-binding domain superfamily/Winged helix DNA-binding domain"/>
    <property type="match status" value="1"/>
</dbReference>
<dbReference type="InterPro" id="IPR004026">
    <property type="entry name" value="Ada_DNA_repair_Zn-bd"/>
</dbReference>
<keyword evidence="10 12" id="KW-0234">DNA repair</keyword>
<dbReference type="AlphaFoldDB" id="A0A7D7LT87"/>
<evidence type="ECO:0000256" key="12">
    <source>
        <dbReference type="HAMAP-Rule" id="MF_00772"/>
    </source>
</evidence>
<dbReference type="InterPro" id="IPR036217">
    <property type="entry name" value="MethylDNA_cys_MeTrfase_DNAb"/>
</dbReference>
<comment type="cofactor">
    <cofactor evidence="14">
        <name>Zn(2+)</name>
        <dbReference type="ChEBI" id="CHEBI:29105"/>
    </cofactor>
    <text evidence="14">Binds 1 zinc ion per subunit.</text>
</comment>
<feature type="active site" description="Nucleophile; methyl group acceptor" evidence="12">
    <location>
        <position position="315"/>
    </location>
</feature>
<dbReference type="RefSeq" id="WP_181886359.1">
    <property type="nucleotide sequence ID" value="NZ_CP059472.1"/>
</dbReference>
<dbReference type="InterPro" id="IPR009057">
    <property type="entry name" value="Homeodomain-like_sf"/>
</dbReference>
<name>A0A7D7LT87_9FLAO</name>
<keyword evidence="20" id="KW-1185">Reference proteome</keyword>
<dbReference type="InterPro" id="IPR036631">
    <property type="entry name" value="MGMT_N_sf"/>
</dbReference>
<evidence type="ECO:0000256" key="13">
    <source>
        <dbReference type="PIRSR" id="PIRSR000409-1"/>
    </source>
</evidence>
<evidence type="ECO:0000256" key="15">
    <source>
        <dbReference type="PIRSR" id="PIRSR000409-3"/>
    </source>
</evidence>
<feature type="binding site" evidence="15">
    <location>
        <position position="34"/>
    </location>
    <ligand>
        <name>Zn(2+)</name>
        <dbReference type="ChEBI" id="CHEBI:29105"/>
    </ligand>
</feature>
<evidence type="ECO:0000256" key="9">
    <source>
        <dbReference type="ARBA" id="ARBA00023163"/>
    </source>
</evidence>
<dbReference type="NCBIfam" id="TIGR00589">
    <property type="entry name" value="ogt"/>
    <property type="match status" value="1"/>
</dbReference>
<dbReference type="Pfam" id="PF12833">
    <property type="entry name" value="HTH_18"/>
    <property type="match status" value="1"/>
</dbReference>
<dbReference type="InterPro" id="IPR036388">
    <property type="entry name" value="WH-like_DNA-bd_sf"/>
</dbReference>
<comment type="function">
    <text evidence="12">Involved in the cellular defense against the biological effects of O6-methylguanine (O6-MeG) and O4-methylthymine (O4-MeT) in DNA. Repairs the methylated nucleobase in DNA by stoichiometrically transferring the methyl group to a cysteine residue in the enzyme. This is a suicide reaction: the enzyme is irreversibly inactivated.</text>
</comment>
<dbReference type="GO" id="GO:0032259">
    <property type="term" value="P:methylation"/>
    <property type="evidence" value="ECO:0007669"/>
    <property type="project" value="UniProtKB-KW"/>
</dbReference>
<organism evidence="18 19">
    <name type="scientific">Marnyiella aurantia</name>
    <dbReference type="NCBI Taxonomy" id="2758037"/>
    <lineage>
        <taxon>Bacteria</taxon>
        <taxon>Pseudomonadati</taxon>
        <taxon>Bacteroidota</taxon>
        <taxon>Flavobacteriia</taxon>
        <taxon>Flavobacteriales</taxon>
        <taxon>Weeksellaceae</taxon>
        <taxon>Marnyiella</taxon>
    </lineage>
</organism>
<reference evidence="20" key="3">
    <citation type="submission" date="2020-07" db="EMBL/GenBank/DDBJ databases">
        <title>Flavobacterium sp. xlx-214.</title>
        <authorList>
            <person name="Yang C."/>
        </authorList>
    </citation>
    <scope>NUCLEOTIDE SEQUENCE [LARGE SCALE GENOMIC DNA]</scope>
    <source>
        <strain evidence="20">CX-624</strain>
    </source>
</reference>
<evidence type="ECO:0000256" key="2">
    <source>
        <dbReference type="ARBA" id="ARBA00008711"/>
    </source>
</evidence>
<dbReference type="Pfam" id="PF02805">
    <property type="entry name" value="Ada_Zn_binding"/>
    <property type="match status" value="1"/>
</dbReference>
<evidence type="ECO:0000313" key="17">
    <source>
        <dbReference type="EMBL" id="MBA5246272.1"/>
    </source>
</evidence>
<dbReference type="FunFam" id="1.10.10.10:FF:000214">
    <property type="entry name" value="Methylated-DNA--protein-cysteine methyltransferase"/>
    <property type="match status" value="1"/>
</dbReference>
<gene>
    <name evidence="18" type="ORF">H1R16_11740</name>
    <name evidence="17" type="ORF">H2507_03725</name>
</gene>
<dbReference type="Gene3D" id="1.10.10.60">
    <property type="entry name" value="Homeodomain-like"/>
    <property type="match status" value="1"/>
</dbReference>
<evidence type="ECO:0000256" key="8">
    <source>
        <dbReference type="ARBA" id="ARBA00023159"/>
    </source>
</evidence>
<dbReference type="InterPro" id="IPR008332">
    <property type="entry name" value="MethylG_MeTrfase_N"/>
</dbReference>